<dbReference type="EMBL" id="HBIQ01001419">
    <property type="protein sequence ID" value="CAE0519214.1"/>
    <property type="molecule type" value="Transcribed_RNA"/>
</dbReference>
<evidence type="ECO:0000256" key="1">
    <source>
        <dbReference type="SAM" id="Phobius"/>
    </source>
</evidence>
<keyword evidence="1" id="KW-1133">Transmembrane helix</keyword>
<name>A0A7S3VUH7_9SPIT</name>
<dbReference type="AlphaFoldDB" id="A0A7S3VUH7"/>
<keyword evidence="1" id="KW-0812">Transmembrane</keyword>
<gene>
    <name evidence="2" type="ORF">SACU0126_LOCUS575</name>
</gene>
<evidence type="ECO:0000313" key="2">
    <source>
        <dbReference type="EMBL" id="CAE0519214.1"/>
    </source>
</evidence>
<protein>
    <submittedName>
        <fullName evidence="2">Uncharacterized protein</fullName>
    </submittedName>
</protein>
<feature type="transmembrane region" description="Helical" evidence="1">
    <location>
        <begin position="155"/>
        <end position="179"/>
    </location>
</feature>
<feature type="transmembrane region" description="Helical" evidence="1">
    <location>
        <begin position="239"/>
        <end position="260"/>
    </location>
</feature>
<sequence>MKADPNSINIRVDEHTEARELSMAAKVSHLFAIVVSGVIALCVAAVLADGSSVVKLKDPSQLPRLTEPDLIQYGLDYRADELLGPSYGVGLHHDSSGYTWTQAGAGDTLQKYVDELGLHQVIAAVPSVIATDGLKHPAHFLSCHELKATGQTAMAFGFIAEIVAAIMIIFHSLALLGVVQTIFGGRVSKRFASLVWFVIVVGFLIVCCLAIGAIQTTWTCHNPFIKSIKLAEHFYYNRAFPIAYVGYTFALLIFVVQLNFTSTEDGKKVSPESHKNGIAKTVGGVLAGIVFAIIASLIVAAANNSFVEASDPDPTVNPCEGQKPIHAGPGDTYFVNVPCMKDGIVAVLEQAGANVTRGYVGGLDAGEWRVPITEPFNETDLCPVNVHWHVGAEHLSVGEFDEHGTGPMAEDGVHLPDGYCHEEDGRRQLAGECTRMGFRCHHYDVADPKFTKPYEWQHCTDMKVGETYEVHWPHSAAGACGTQWQYQTPFYDGVFCRDGIVNILTPLNTYKKIGVQSQIFTVVNDEAYFHNLFGGMIVEGDYGADIAMYTGSTTGTSRDNDLCSRYAPITWQVDRKCHLISASSFDKMCERMKAQSDDMTGDIVPHGSRELVADNLVANNQQNRA</sequence>
<keyword evidence="1" id="KW-0472">Membrane</keyword>
<reference evidence="2" key="1">
    <citation type="submission" date="2021-01" db="EMBL/GenBank/DDBJ databases">
        <authorList>
            <person name="Corre E."/>
            <person name="Pelletier E."/>
            <person name="Niang G."/>
            <person name="Scheremetjew M."/>
            <person name="Finn R."/>
            <person name="Kale V."/>
            <person name="Holt S."/>
            <person name="Cochrane G."/>
            <person name="Meng A."/>
            <person name="Brown T."/>
            <person name="Cohen L."/>
        </authorList>
    </citation>
    <scope>NUCLEOTIDE SEQUENCE</scope>
    <source>
        <strain evidence="2">SPMC142</strain>
    </source>
</reference>
<feature type="transmembrane region" description="Helical" evidence="1">
    <location>
        <begin position="29"/>
        <end position="48"/>
    </location>
</feature>
<feature type="transmembrane region" description="Helical" evidence="1">
    <location>
        <begin position="191"/>
        <end position="214"/>
    </location>
</feature>
<organism evidence="2">
    <name type="scientific">Strombidinopsis acuminata</name>
    <dbReference type="NCBI Taxonomy" id="141414"/>
    <lineage>
        <taxon>Eukaryota</taxon>
        <taxon>Sar</taxon>
        <taxon>Alveolata</taxon>
        <taxon>Ciliophora</taxon>
        <taxon>Intramacronucleata</taxon>
        <taxon>Spirotrichea</taxon>
        <taxon>Choreotrichia</taxon>
        <taxon>Choreotrichida</taxon>
        <taxon>Strombidinopsidae</taxon>
        <taxon>Strombidinopsis</taxon>
    </lineage>
</organism>
<dbReference type="InterPro" id="IPR018883">
    <property type="entry name" value="Delta_CA"/>
</dbReference>
<feature type="transmembrane region" description="Helical" evidence="1">
    <location>
        <begin position="281"/>
        <end position="302"/>
    </location>
</feature>
<dbReference type="Pfam" id="PF10563">
    <property type="entry name" value="CA_like"/>
    <property type="match status" value="1"/>
</dbReference>
<accession>A0A7S3VUH7</accession>
<proteinExistence type="predicted"/>